<accession>A0A835Z529</accession>
<sequence>MISLKPEYMAAVLPFFSQWWDAQNIAMLCAIQSSGLWMLPGSRDVKLAGGDVLSMQMRPGSRRKSSVTQLVFTTTATRRAMTEAQQKALETGKNVVVQVSHADCAMFIAGLWWGVELEWSAKQNSWGIYVHPQGGDAIASRVGATKTFHKALVSLEVHRPVNPLWLQTTRAWELGVRKMGFANNVGIEEWLDATGHMTFTVCIEPVRQ</sequence>
<evidence type="ECO:0000313" key="2">
    <source>
        <dbReference type="Proteomes" id="UP000664859"/>
    </source>
</evidence>
<proteinExistence type="predicted"/>
<protein>
    <submittedName>
        <fullName evidence="1">Uncharacterized protein</fullName>
    </submittedName>
</protein>
<evidence type="ECO:0000313" key="1">
    <source>
        <dbReference type="EMBL" id="KAG5187371.1"/>
    </source>
</evidence>
<comment type="caution">
    <text evidence="1">The sequence shown here is derived from an EMBL/GenBank/DDBJ whole genome shotgun (WGS) entry which is preliminary data.</text>
</comment>
<organism evidence="1 2">
    <name type="scientific">Tribonema minus</name>
    <dbReference type="NCBI Taxonomy" id="303371"/>
    <lineage>
        <taxon>Eukaryota</taxon>
        <taxon>Sar</taxon>
        <taxon>Stramenopiles</taxon>
        <taxon>Ochrophyta</taxon>
        <taxon>PX clade</taxon>
        <taxon>Xanthophyceae</taxon>
        <taxon>Tribonematales</taxon>
        <taxon>Tribonemataceae</taxon>
        <taxon>Tribonema</taxon>
    </lineage>
</organism>
<dbReference type="EMBL" id="JAFCMP010000090">
    <property type="protein sequence ID" value="KAG5187371.1"/>
    <property type="molecule type" value="Genomic_DNA"/>
</dbReference>
<reference evidence="1" key="1">
    <citation type="submission" date="2021-02" db="EMBL/GenBank/DDBJ databases">
        <title>First Annotated Genome of the Yellow-green Alga Tribonema minus.</title>
        <authorList>
            <person name="Mahan K.M."/>
        </authorList>
    </citation>
    <scope>NUCLEOTIDE SEQUENCE</scope>
    <source>
        <strain evidence="1">UTEX B ZZ1240</strain>
    </source>
</reference>
<dbReference type="Proteomes" id="UP000664859">
    <property type="component" value="Unassembled WGS sequence"/>
</dbReference>
<gene>
    <name evidence="1" type="ORF">JKP88DRAFT_218590</name>
</gene>
<dbReference type="AlphaFoldDB" id="A0A835Z529"/>
<name>A0A835Z529_9STRA</name>
<keyword evidence="2" id="KW-1185">Reference proteome</keyword>